<feature type="transmembrane region" description="Helical" evidence="1">
    <location>
        <begin position="12"/>
        <end position="34"/>
    </location>
</feature>
<dbReference type="NCBIfam" id="NF041635">
    <property type="entry name" value="STM3941_fam"/>
    <property type="match status" value="1"/>
</dbReference>
<sequence>MDVVIIKPNKFDVISLFIVALLFVAGSVWLLFIANEQSPLNAISMKILTMVVFLLFGAALIYSAKKLRNNKPAIIINDKGILNNYSTISGGFVAWKEITDIKMIQVRGACFIMIYTVNPEKYMKDKNLFKKKMILLNLKKFGTTLIITGSNIKYNFDELEKLLQSRLNQYKLENQ</sequence>
<dbReference type="RefSeq" id="WP_026992996.1">
    <property type="nucleotide sequence ID" value="NZ_KE383911.1"/>
</dbReference>
<feature type="transmembrane region" description="Helical" evidence="1">
    <location>
        <begin position="40"/>
        <end position="62"/>
    </location>
</feature>
<reference evidence="2 3" key="1">
    <citation type="submission" date="2013-09" db="EMBL/GenBank/DDBJ databases">
        <authorList>
            <person name="Zeng Z."/>
            <person name="Chen C."/>
        </authorList>
    </citation>
    <scope>NUCLEOTIDE SEQUENCE [LARGE SCALE GENOMIC DNA]</scope>
    <source>
        <strain evidence="2 3">WB 4.1-42</strain>
    </source>
</reference>
<keyword evidence="1" id="KW-0472">Membrane</keyword>
<evidence type="ECO:0000313" key="2">
    <source>
        <dbReference type="EMBL" id="KGO92973.1"/>
    </source>
</evidence>
<keyword evidence="1" id="KW-0812">Transmembrane</keyword>
<protein>
    <submittedName>
        <fullName evidence="2">Uncharacterized protein</fullName>
    </submittedName>
</protein>
<dbReference type="EMBL" id="JRLY01000007">
    <property type="protein sequence ID" value="KGO92973.1"/>
    <property type="molecule type" value="Genomic_DNA"/>
</dbReference>
<name>A0A0A2MNB9_9FLAO</name>
<dbReference type="eggNOG" id="ENOG5032RI1">
    <property type="taxonomic scope" value="Bacteria"/>
</dbReference>
<keyword evidence="3" id="KW-1185">Reference proteome</keyword>
<gene>
    <name evidence="2" type="ORF">Q766_10130</name>
</gene>
<keyword evidence="1" id="KW-1133">Transmembrane helix</keyword>
<dbReference type="InterPro" id="IPR048136">
    <property type="entry name" value="STM3941-like"/>
</dbReference>
<organism evidence="2 3">
    <name type="scientific">Flavobacterium subsaxonicum WB 4.1-42 = DSM 21790</name>
    <dbReference type="NCBI Taxonomy" id="1121898"/>
    <lineage>
        <taxon>Bacteria</taxon>
        <taxon>Pseudomonadati</taxon>
        <taxon>Bacteroidota</taxon>
        <taxon>Flavobacteriia</taxon>
        <taxon>Flavobacteriales</taxon>
        <taxon>Flavobacteriaceae</taxon>
        <taxon>Flavobacterium</taxon>
    </lineage>
</organism>
<dbReference type="STRING" id="1121898.GCA_000422725_02663"/>
<dbReference type="AlphaFoldDB" id="A0A0A2MNB9"/>
<evidence type="ECO:0000313" key="3">
    <source>
        <dbReference type="Proteomes" id="UP000030111"/>
    </source>
</evidence>
<dbReference type="Proteomes" id="UP000030111">
    <property type="component" value="Unassembled WGS sequence"/>
</dbReference>
<accession>A0A0A2MNB9</accession>
<proteinExistence type="predicted"/>
<evidence type="ECO:0000256" key="1">
    <source>
        <dbReference type="SAM" id="Phobius"/>
    </source>
</evidence>
<comment type="caution">
    <text evidence="2">The sequence shown here is derived from an EMBL/GenBank/DDBJ whole genome shotgun (WGS) entry which is preliminary data.</text>
</comment>